<evidence type="ECO:0000256" key="1">
    <source>
        <dbReference type="ARBA" id="ARBA00022723"/>
    </source>
</evidence>
<accession>A0AAE0WQ38</accession>
<dbReference type="CDD" id="cd12717">
    <property type="entry name" value="RRM_ETP1"/>
    <property type="match status" value="1"/>
</dbReference>
<dbReference type="SMART" id="SM00184">
    <property type="entry name" value="RING"/>
    <property type="match status" value="1"/>
</dbReference>
<feature type="region of interest" description="Disordered" evidence="6">
    <location>
        <begin position="40"/>
        <end position="119"/>
    </location>
</feature>
<keyword evidence="2 4" id="KW-0863">Zinc-finger</keyword>
<feature type="domain" description="RING-type" evidence="7">
    <location>
        <begin position="365"/>
        <end position="404"/>
    </location>
</feature>
<evidence type="ECO:0000313" key="10">
    <source>
        <dbReference type="Proteomes" id="UP001274830"/>
    </source>
</evidence>
<dbReference type="GO" id="GO:0008270">
    <property type="term" value="F:zinc ion binding"/>
    <property type="evidence" value="ECO:0007669"/>
    <property type="project" value="UniProtKB-KW"/>
</dbReference>
<dbReference type="PROSITE" id="PS50089">
    <property type="entry name" value="ZF_RING_2"/>
    <property type="match status" value="1"/>
</dbReference>
<dbReference type="InterPro" id="IPR011422">
    <property type="entry name" value="BRAP2/ETP1_RRM"/>
</dbReference>
<protein>
    <recommendedName>
        <fullName evidence="11">Zf-UBP-domain-containing protein</fullName>
    </recommendedName>
</protein>
<evidence type="ECO:0000259" key="8">
    <source>
        <dbReference type="PROSITE" id="PS50271"/>
    </source>
</evidence>
<evidence type="ECO:0008006" key="11">
    <source>
        <dbReference type="Google" id="ProtNLM"/>
    </source>
</evidence>
<dbReference type="Pfam" id="PF07576">
    <property type="entry name" value="BRAP2"/>
    <property type="match status" value="1"/>
</dbReference>
<evidence type="ECO:0000313" key="9">
    <source>
        <dbReference type="EMBL" id="KAK3675890.1"/>
    </source>
</evidence>
<evidence type="ECO:0000256" key="3">
    <source>
        <dbReference type="ARBA" id="ARBA00022833"/>
    </source>
</evidence>
<name>A0AAE0WQ38_9PEZI</name>
<dbReference type="InterPro" id="IPR001607">
    <property type="entry name" value="Znf_UBP"/>
</dbReference>
<keyword evidence="10" id="KW-1185">Reference proteome</keyword>
<dbReference type="InterPro" id="IPR001841">
    <property type="entry name" value="Znf_RING"/>
</dbReference>
<dbReference type="SMART" id="SM00290">
    <property type="entry name" value="ZnF_UBP"/>
    <property type="match status" value="1"/>
</dbReference>
<dbReference type="Pfam" id="PF02148">
    <property type="entry name" value="zf-UBP"/>
    <property type="match status" value="1"/>
</dbReference>
<dbReference type="SUPFAM" id="SSF57850">
    <property type="entry name" value="RING/U-box"/>
    <property type="match status" value="2"/>
</dbReference>
<dbReference type="Pfam" id="PF13639">
    <property type="entry name" value="zf-RING_2"/>
    <property type="match status" value="1"/>
</dbReference>
<dbReference type="PANTHER" id="PTHR24007:SF7">
    <property type="entry name" value="BRCA1-ASSOCIATED PROTEIN"/>
    <property type="match status" value="1"/>
</dbReference>
<dbReference type="GO" id="GO:0061630">
    <property type="term" value="F:ubiquitin protein ligase activity"/>
    <property type="evidence" value="ECO:0007669"/>
    <property type="project" value="TreeGrafter"/>
</dbReference>
<keyword evidence="1" id="KW-0479">Metal-binding</keyword>
<dbReference type="InterPro" id="IPR047243">
    <property type="entry name" value="RING-H2_BRAP2"/>
</dbReference>
<evidence type="ECO:0000256" key="6">
    <source>
        <dbReference type="SAM" id="MobiDB-lite"/>
    </source>
</evidence>
<sequence>MPTLELYPAPAASARTNKRLTIAHATTAFVPSHDTDIFRSKLPTHSTSSWTAKRAETPKSTASSSDTSKSPPRNSSNERAESHGDALLLPERSSNLRDLPPPPSPALTPAKRSNEKSARDWRYEAVSIESIEMEPQTLSKGAKSAVTGLHTKAVYQPSDPKTTDVGFGVIHLYRDSEESVILGDDYTLARPRLDKVAASRSASGHSHGHAAEEDAFPTEDCTTLSILAVPSWMMPSDLLGFVGDQAREEVSHFRLIRTGRANKYMVLMKFRSAKKAKEWQANNNGRLFSAAEPENCHVVFIKSVEFLTPDEDVDGHDGSSFPGNMNDPFTPARVVSGGMARSASKSLTSKPLAPPPPNLRELPTCPVCLERMDETTGLLTILCQHVFHCACLEKWRGSGCPVCRYTHSPSYTFPYPRPDGTSSEDDADQFCRDCNINTNLWVCLICGNLGCGRYDGAHARAHYEETSHCYSMNITSQHVWDYAGDGYVHRLIQSKQDTSGNKPGDVATQMRHENEAFRAEGADSVPREKMESMATEYTYLLTSQLEGQRRYFEEQVERSADKAAKAASKASTAEQTLSDVLEQLKDLKTHQEDSTTRMNNLETSLAKSLAAKERFEKLSRTMTSQLQEEKIMTVGLLARIKAADEKVEAEKQKVEAAAQEVKELQESNQDLMGFLSGQAKVEVLREAGVEVDDGSVGLVQGGKGKGRKKK</sequence>
<feature type="domain" description="UBP-type" evidence="8">
    <location>
        <begin position="398"/>
        <end position="510"/>
    </location>
</feature>
<dbReference type="GO" id="GO:0016567">
    <property type="term" value="P:protein ubiquitination"/>
    <property type="evidence" value="ECO:0007669"/>
    <property type="project" value="TreeGrafter"/>
</dbReference>
<evidence type="ECO:0000259" key="7">
    <source>
        <dbReference type="PROSITE" id="PS50089"/>
    </source>
</evidence>
<gene>
    <name evidence="9" type="ORF">LTR78_004082</name>
</gene>
<dbReference type="PROSITE" id="PS50271">
    <property type="entry name" value="ZF_UBP"/>
    <property type="match status" value="1"/>
</dbReference>
<comment type="caution">
    <text evidence="9">The sequence shown here is derived from an EMBL/GenBank/DDBJ whole genome shotgun (WGS) entry which is preliminary data.</text>
</comment>
<dbReference type="AlphaFoldDB" id="A0AAE0WQ38"/>
<keyword evidence="3" id="KW-0862">Zinc</keyword>
<evidence type="ECO:0000256" key="2">
    <source>
        <dbReference type="ARBA" id="ARBA00022771"/>
    </source>
</evidence>
<dbReference type="InterPro" id="IPR013083">
    <property type="entry name" value="Znf_RING/FYVE/PHD"/>
</dbReference>
<dbReference type="CDD" id="cd16457">
    <property type="entry name" value="RING-H2_BRAP2"/>
    <property type="match status" value="1"/>
</dbReference>
<keyword evidence="5" id="KW-0175">Coiled coil</keyword>
<evidence type="ECO:0000256" key="5">
    <source>
        <dbReference type="SAM" id="Coils"/>
    </source>
</evidence>
<feature type="coiled-coil region" evidence="5">
    <location>
        <begin position="637"/>
        <end position="667"/>
    </location>
</feature>
<proteinExistence type="predicted"/>
<dbReference type="Proteomes" id="UP001274830">
    <property type="component" value="Unassembled WGS sequence"/>
</dbReference>
<dbReference type="GO" id="GO:0005737">
    <property type="term" value="C:cytoplasm"/>
    <property type="evidence" value="ECO:0007669"/>
    <property type="project" value="TreeGrafter"/>
</dbReference>
<organism evidence="9 10">
    <name type="scientific">Recurvomyces mirabilis</name>
    <dbReference type="NCBI Taxonomy" id="574656"/>
    <lineage>
        <taxon>Eukaryota</taxon>
        <taxon>Fungi</taxon>
        <taxon>Dikarya</taxon>
        <taxon>Ascomycota</taxon>
        <taxon>Pezizomycotina</taxon>
        <taxon>Dothideomycetes</taxon>
        <taxon>Dothideomycetidae</taxon>
        <taxon>Mycosphaerellales</taxon>
        <taxon>Teratosphaeriaceae</taxon>
        <taxon>Recurvomyces</taxon>
    </lineage>
</organism>
<evidence type="ECO:0000256" key="4">
    <source>
        <dbReference type="PROSITE-ProRule" id="PRU00502"/>
    </source>
</evidence>
<dbReference type="Gene3D" id="3.30.40.10">
    <property type="entry name" value="Zinc/RING finger domain, C3HC4 (zinc finger)"/>
    <property type="match status" value="2"/>
</dbReference>
<reference evidence="9" key="1">
    <citation type="submission" date="2023-07" db="EMBL/GenBank/DDBJ databases">
        <title>Black Yeasts Isolated from many extreme environments.</title>
        <authorList>
            <person name="Coleine C."/>
            <person name="Stajich J.E."/>
            <person name="Selbmann L."/>
        </authorList>
    </citation>
    <scope>NUCLEOTIDE SEQUENCE</scope>
    <source>
        <strain evidence="9">CCFEE 5485</strain>
    </source>
</reference>
<dbReference type="EMBL" id="JAUTXT010000012">
    <property type="protein sequence ID" value="KAK3675890.1"/>
    <property type="molecule type" value="Genomic_DNA"/>
</dbReference>
<dbReference type="GO" id="GO:0007265">
    <property type="term" value="P:Ras protein signal transduction"/>
    <property type="evidence" value="ECO:0007669"/>
    <property type="project" value="TreeGrafter"/>
</dbReference>
<dbReference type="PANTHER" id="PTHR24007">
    <property type="entry name" value="BRCA1-ASSOCIATED PROTEIN"/>
    <property type="match status" value="1"/>
</dbReference>
<feature type="compositionally biased region" description="Low complexity" evidence="6">
    <location>
        <begin position="58"/>
        <end position="75"/>
    </location>
</feature>
<dbReference type="InterPro" id="IPR034931">
    <property type="entry name" value="ETP1_RRM"/>
</dbReference>